<dbReference type="RefSeq" id="WP_075869442.1">
    <property type="nucleotide sequence ID" value="NZ_CALYQA010000002.1"/>
</dbReference>
<evidence type="ECO:0000256" key="5">
    <source>
        <dbReference type="ARBA" id="ARBA00022729"/>
    </source>
</evidence>
<feature type="binding site" description="covalent" evidence="9">
    <location>
        <position position="339"/>
    </location>
    <ligand>
        <name>heme c</name>
        <dbReference type="ChEBI" id="CHEBI:61717"/>
        <label>3</label>
    </ligand>
</feature>
<dbReference type="GO" id="GO:0020037">
    <property type="term" value="F:heme binding"/>
    <property type="evidence" value="ECO:0007669"/>
    <property type="project" value="InterPro"/>
</dbReference>
<dbReference type="GeneID" id="92991079"/>
<keyword evidence="8 11" id="KW-0472">Membrane</keyword>
<evidence type="ECO:0000256" key="3">
    <source>
        <dbReference type="ARBA" id="ARBA00022617"/>
    </source>
</evidence>
<keyword evidence="4 10" id="KW-0479">Metal-binding</keyword>
<dbReference type="Proteomes" id="UP000187344">
    <property type="component" value="Unassembled WGS sequence"/>
</dbReference>
<keyword evidence="11" id="KW-0812">Transmembrane</keyword>
<gene>
    <name evidence="13" type="ORF">PEB0149_017630</name>
</gene>
<evidence type="ECO:0000259" key="12">
    <source>
        <dbReference type="PROSITE" id="PS51007"/>
    </source>
</evidence>
<dbReference type="GO" id="GO:0005886">
    <property type="term" value="C:plasma membrane"/>
    <property type="evidence" value="ECO:0007669"/>
    <property type="project" value="UniProtKB-SubCell"/>
</dbReference>
<keyword evidence="11" id="KW-1133">Transmembrane helix</keyword>
<dbReference type="OrthoDB" id="9811281at2"/>
<accession>A0A1R0FBF3</accession>
<dbReference type="InterPro" id="IPR014353">
    <property type="entry name" value="Membr-bd_ADH_cyt_c"/>
</dbReference>
<dbReference type="PIRSF" id="PIRSF000018">
    <property type="entry name" value="Mb_ADH_cyt_c"/>
    <property type="match status" value="1"/>
</dbReference>
<feature type="binding site" description="covalent" evidence="9">
    <location>
        <position position="205"/>
    </location>
    <ligand>
        <name>heme c</name>
        <dbReference type="ChEBI" id="CHEBI:61717"/>
        <label>2</label>
    </ligand>
</feature>
<evidence type="ECO:0000256" key="4">
    <source>
        <dbReference type="ARBA" id="ARBA00022723"/>
    </source>
</evidence>
<dbReference type="Gene3D" id="1.10.760.10">
    <property type="entry name" value="Cytochrome c-like domain"/>
    <property type="match status" value="3"/>
</dbReference>
<evidence type="ECO:0000313" key="14">
    <source>
        <dbReference type="Proteomes" id="UP000187344"/>
    </source>
</evidence>
<dbReference type="AlphaFoldDB" id="A0A1R0FBF3"/>
<keyword evidence="6" id="KW-0677">Repeat</keyword>
<dbReference type="PANTHER" id="PTHR35008:SF8">
    <property type="entry name" value="ALCOHOL DEHYDROGENASE CYTOCHROME C SUBUNIT"/>
    <property type="match status" value="1"/>
</dbReference>
<comment type="subcellular location">
    <subcellularLocation>
        <location evidence="1">Cell membrane</location>
    </subcellularLocation>
</comment>
<sequence length="431" mass="47383">MKRLVQIIIGLVILAIIVILAIMFVPIKRTGPTEALSPDFKPEQGRGEYLARMADCAACHTAPGGQPYAGGREVKSPFGIIYSSNITPDENGIKNMTLDQFRDALRDGIGKNGELLYPAMPYENYRKISEPDIVALYDYFMHEVKPVSAKVKETNLSFPFNQRWGIRLWNLFAISGKAGFEPRFNDAKLDRGAYLIESFGHCGACHTPRDFMFRQSGTNSDSNKFLTGETIDGFYGPNLRSPNSSVANWTADDLKDYLQTGRNSHSAVVGPMKLVVEESMQFATEDDLDSIVAYLKHIALPGDAPKQVRDPKKTTDMLTEAKPDMALGARLYMDNCNACHFVNGKGAKGVFPELDGAKIVNAKDAGGLLRVIVNGSRMPSTEKRPADLAMPGFGWRMNDDEVAALANFLRSSWTNDAPAVTAADVAKVRTK</sequence>
<organism evidence="13 14">
    <name type="scientific">Bartonella apis</name>
    <dbReference type="NCBI Taxonomy" id="1686310"/>
    <lineage>
        <taxon>Bacteria</taxon>
        <taxon>Pseudomonadati</taxon>
        <taxon>Pseudomonadota</taxon>
        <taxon>Alphaproteobacteria</taxon>
        <taxon>Hyphomicrobiales</taxon>
        <taxon>Bartonellaceae</taxon>
        <taxon>Bartonella</taxon>
    </lineage>
</organism>
<dbReference type="GO" id="GO:0009055">
    <property type="term" value="F:electron transfer activity"/>
    <property type="evidence" value="ECO:0007669"/>
    <property type="project" value="InterPro"/>
</dbReference>
<feature type="binding site" description="axial binding residue" evidence="10">
    <location>
        <position position="60"/>
    </location>
    <ligand>
        <name>heme c</name>
        <dbReference type="ChEBI" id="CHEBI:61717"/>
        <label>1</label>
    </ligand>
    <ligandPart>
        <name>Fe</name>
        <dbReference type="ChEBI" id="CHEBI:18248"/>
    </ligandPart>
</feature>
<evidence type="ECO:0000256" key="6">
    <source>
        <dbReference type="ARBA" id="ARBA00022737"/>
    </source>
</evidence>
<comment type="caution">
    <text evidence="13">The sequence shown here is derived from an EMBL/GenBank/DDBJ whole genome shotgun (WGS) entry which is preliminary data.</text>
</comment>
<reference evidence="13 14" key="1">
    <citation type="submission" date="2016-12" db="EMBL/GenBank/DDBJ databases">
        <title>Comparative genomics of Bartonella apis.</title>
        <authorList>
            <person name="Engel P."/>
        </authorList>
    </citation>
    <scope>NUCLEOTIDE SEQUENCE [LARGE SCALE GENOMIC DNA]</scope>
    <source>
        <strain evidence="13 14">PEB0149</strain>
    </source>
</reference>
<keyword evidence="5" id="KW-0732">Signal</keyword>
<proteinExistence type="predicted"/>
<feature type="binding site" description="covalent" evidence="9">
    <location>
        <position position="202"/>
    </location>
    <ligand>
        <name>heme c</name>
        <dbReference type="ChEBI" id="CHEBI:61717"/>
        <label>2</label>
    </ligand>
</feature>
<dbReference type="InterPro" id="IPR009056">
    <property type="entry name" value="Cyt_c-like_dom"/>
</dbReference>
<feature type="domain" description="Cytochrome c" evidence="12">
    <location>
        <begin position="187"/>
        <end position="299"/>
    </location>
</feature>
<dbReference type="PROSITE" id="PS51007">
    <property type="entry name" value="CYTC"/>
    <property type="match status" value="3"/>
</dbReference>
<name>A0A1R0FBF3_9HYPH</name>
<feature type="binding site" description="covalent" evidence="9">
    <location>
        <position position="56"/>
    </location>
    <ligand>
        <name>heme c</name>
        <dbReference type="ChEBI" id="CHEBI:61717"/>
        <label>1</label>
    </ligand>
</feature>
<evidence type="ECO:0000256" key="1">
    <source>
        <dbReference type="ARBA" id="ARBA00004236"/>
    </source>
</evidence>
<dbReference type="GO" id="GO:0005506">
    <property type="term" value="F:iron ion binding"/>
    <property type="evidence" value="ECO:0007669"/>
    <property type="project" value="InterPro"/>
</dbReference>
<evidence type="ECO:0000256" key="2">
    <source>
        <dbReference type="ARBA" id="ARBA00022475"/>
    </source>
</evidence>
<evidence type="ECO:0000256" key="11">
    <source>
        <dbReference type="SAM" id="Phobius"/>
    </source>
</evidence>
<feature type="binding site" description="covalent" evidence="9">
    <location>
        <position position="59"/>
    </location>
    <ligand>
        <name>heme c</name>
        <dbReference type="ChEBI" id="CHEBI:61717"/>
        <label>1</label>
    </ligand>
</feature>
<feature type="binding site" description="axial binding residue" evidence="10">
    <location>
        <position position="206"/>
    </location>
    <ligand>
        <name>heme c</name>
        <dbReference type="ChEBI" id="CHEBI:61717"/>
        <label>2</label>
    </ligand>
    <ligandPart>
        <name>Fe</name>
        <dbReference type="ChEBI" id="CHEBI:18248"/>
    </ligandPart>
</feature>
<protein>
    <submittedName>
        <fullName evidence="13">Cytochrome c, mono-and diheme variant</fullName>
    </submittedName>
</protein>
<keyword evidence="2" id="KW-1003">Cell membrane</keyword>
<dbReference type="EMBL" id="LXYT01000001">
    <property type="protein sequence ID" value="OLY44295.1"/>
    <property type="molecule type" value="Genomic_DNA"/>
</dbReference>
<evidence type="ECO:0000256" key="7">
    <source>
        <dbReference type="ARBA" id="ARBA00023004"/>
    </source>
</evidence>
<feature type="domain" description="Cytochrome c" evidence="12">
    <location>
        <begin position="42"/>
        <end position="144"/>
    </location>
</feature>
<evidence type="ECO:0000256" key="8">
    <source>
        <dbReference type="ARBA" id="ARBA00023136"/>
    </source>
</evidence>
<evidence type="ECO:0000256" key="9">
    <source>
        <dbReference type="PIRSR" id="PIRSR000018-50"/>
    </source>
</evidence>
<feature type="binding site" description="axial binding residue" evidence="10">
    <location>
        <position position="340"/>
    </location>
    <ligand>
        <name>heme c</name>
        <dbReference type="ChEBI" id="CHEBI:61717"/>
        <label>3</label>
    </ligand>
    <ligandPart>
        <name>Fe</name>
        <dbReference type="ChEBI" id="CHEBI:18248"/>
    </ligandPart>
</feature>
<feature type="domain" description="Cytochrome c" evidence="12">
    <location>
        <begin position="323"/>
        <end position="413"/>
    </location>
</feature>
<keyword evidence="14" id="KW-1185">Reference proteome</keyword>
<comment type="cofactor">
    <cofactor evidence="9">
        <name>heme c</name>
        <dbReference type="ChEBI" id="CHEBI:61717"/>
    </cofactor>
    <text evidence="9">Binds 3 heme c groups covalently per subunit.</text>
</comment>
<dbReference type="Pfam" id="PF00034">
    <property type="entry name" value="Cytochrom_C"/>
    <property type="match status" value="1"/>
</dbReference>
<evidence type="ECO:0000256" key="10">
    <source>
        <dbReference type="PIRSR" id="PIRSR000018-51"/>
    </source>
</evidence>
<dbReference type="GO" id="GO:0016614">
    <property type="term" value="F:oxidoreductase activity, acting on CH-OH group of donors"/>
    <property type="evidence" value="ECO:0007669"/>
    <property type="project" value="InterPro"/>
</dbReference>
<keyword evidence="3 9" id="KW-0349">Heme</keyword>
<evidence type="ECO:0000313" key="13">
    <source>
        <dbReference type="EMBL" id="OLY44295.1"/>
    </source>
</evidence>
<dbReference type="InterPro" id="IPR036909">
    <property type="entry name" value="Cyt_c-like_dom_sf"/>
</dbReference>
<dbReference type="SUPFAM" id="SSF46626">
    <property type="entry name" value="Cytochrome c"/>
    <property type="match status" value="3"/>
</dbReference>
<dbReference type="PANTHER" id="PTHR35008">
    <property type="entry name" value="BLL4482 PROTEIN-RELATED"/>
    <property type="match status" value="1"/>
</dbReference>
<dbReference type="InterPro" id="IPR051459">
    <property type="entry name" value="Cytochrome_c-type_DH"/>
</dbReference>
<feature type="transmembrane region" description="Helical" evidence="11">
    <location>
        <begin position="7"/>
        <end position="27"/>
    </location>
</feature>
<keyword evidence="7 10" id="KW-0408">Iron</keyword>
<feature type="binding site" description="covalent" evidence="9">
    <location>
        <position position="336"/>
    </location>
    <ligand>
        <name>heme c</name>
        <dbReference type="ChEBI" id="CHEBI:61717"/>
        <label>3</label>
    </ligand>
</feature>